<sequence length="317" mass="32793">MRRIRQMLPLLIGVGLALFVAMIARTFATMGVPRTVSVAVAAIPLHPGRVIQEGDLRTVTAYESPALSGMIREEEMRGLVGGMVVMFVPAGAMVPRTAIVPPRQITAPGRLSTILQEGERLMVLPVGGRISGPPVAALRPGDCLDLVAFFRESSEASGRAISPTPERAEAPAEMVPSVVPLTATVSITTPTRPLAKWIARVVVRSVLGISAPPARPEAGAVGGGGASASVSSGGSPQMLVAIPETAAEGIAYALGSAEQVHLLLAPPCARAEILPSSAFSEWDLEEWVRSGRAEAGPPAFFLPISSTLPTKPSGGAP</sequence>
<reference evidence="2" key="1">
    <citation type="submission" date="2017-06" db="EMBL/GenBank/DDBJ databases">
        <authorList>
            <person name="Varghese N."/>
            <person name="Submissions S."/>
        </authorList>
    </citation>
    <scope>NUCLEOTIDE SEQUENCE [LARGE SCALE GENOMIC DNA]</scope>
    <source>
        <strain evidence="2">JAD2</strain>
    </source>
</reference>
<dbReference type="EMBL" id="FYEK01000012">
    <property type="protein sequence ID" value="SNB60607.1"/>
    <property type="molecule type" value="Genomic_DNA"/>
</dbReference>
<gene>
    <name evidence="1" type="ORF">SAMN02746019_00025530</name>
</gene>
<name>A0A212QML8_9CHLR</name>
<accession>A0A212QML8</accession>
<keyword evidence="2" id="KW-1185">Reference proteome</keyword>
<organism evidence="1 2">
    <name type="scientific">Thermoflexus hugenholtzii JAD2</name>
    <dbReference type="NCBI Taxonomy" id="877466"/>
    <lineage>
        <taxon>Bacteria</taxon>
        <taxon>Bacillati</taxon>
        <taxon>Chloroflexota</taxon>
        <taxon>Thermoflexia</taxon>
        <taxon>Thermoflexales</taxon>
        <taxon>Thermoflexaceae</taxon>
        <taxon>Thermoflexus</taxon>
    </lineage>
</organism>
<evidence type="ECO:0000313" key="2">
    <source>
        <dbReference type="Proteomes" id="UP000197025"/>
    </source>
</evidence>
<dbReference type="InParanoid" id="A0A212QML8"/>
<protein>
    <submittedName>
        <fullName evidence="1">Flp pilus assembly protein CpaB</fullName>
    </submittedName>
</protein>
<dbReference type="Proteomes" id="UP000197025">
    <property type="component" value="Unassembled WGS sequence"/>
</dbReference>
<dbReference type="AlphaFoldDB" id="A0A212QML8"/>
<dbReference type="RefSeq" id="WP_159461547.1">
    <property type="nucleotide sequence ID" value="NZ_FYEK01000012.1"/>
</dbReference>
<evidence type="ECO:0000313" key="1">
    <source>
        <dbReference type="EMBL" id="SNB60607.1"/>
    </source>
</evidence>
<proteinExistence type="predicted"/>